<protein>
    <submittedName>
        <fullName evidence="1">CYFA0S04e01728g1_1</fullName>
    </submittedName>
</protein>
<dbReference type="PhylomeDB" id="A0A061AXD4"/>
<evidence type="ECO:0000313" key="1">
    <source>
        <dbReference type="EMBL" id="CDR40016.1"/>
    </source>
</evidence>
<dbReference type="OrthoDB" id="4031013at2759"/>
<name>A0A061AXD4_CYBFA</name>
<accession>A0A061AXD4</accession>
<organism evidence="1">
    <name type="scientific">Cyberlindnera fabianii</name>
    <name type="common">Yeast</name>
    <name type="synonym">Hansenula fabianii</name>
    <dbReference type="NCBI Taxonomy" id="36022"/>
    <lineage>
        <taxon>Eukaryota</taxon>
        <taxon>Fungi</taxon>
        <taxon>Dikarya</taxon>
        <taxon>Ascomycota</taxon>
        <taxon>Saccharomycotina</taxon>
        <taxon>Saccharomycetes</taxon>
        <taxon>Phaffomycetales</taxon>
        <taxon>Phaffomycetaceae</taxon>
        <taxon>Cyberlindnera</taxon>
    </lineage>
</organism>
<dbReference type="EMBL" id="LK052889">
    <property type="protein sequence ID" value="CDR40016.1"/>
    <property type="molecule type" value="Genomic_DNA"/>
</dbReference>
<dbReference type="AlphaFoldDB" id="A0A061AXD4"/>
<gene>
    <name evidence="1" type="ORF">CYFA0S_04e01728g</name>
</gene>
<reference evidence="1" key="1">
    <citation type="journal article" date="2014" name="Genome Announc.">
        <title>Genome sequence of the yeast Cyberlindnera fabianii (Hansenula fabianii).</title>
        <authorList>
            <person name="Freel K.C."/>
            <person name="Sarilar V."/>
            <person name="Neuveglise C."/>
            <person name="Devillers H."/>
            <person name="Friedrich A."/>
            <person name="Schacherer J."/>
        </authorList>
    </citation>
    <scope>NUCLEOTIDE SEQUENCE</scope>
    <source>
        <strain evidence="1">YJS4271</strain>
    </source>
</reference>
<dbReference type="VEuPathDB" id="FungiDB:BON22_2337"/>
<proteinExistence type="predicted"/>
<sequence>MLPEVACRISVRAGVGYISSHKESDFCKDFSGSKVVTPKASMATFSHTSDCNLEIHCSPFGLSGMYLKVAGSDAVGIGSTMARLSGATTGKLHYNATEDLTNTKYKLYGLLEEDDILRIDFIKIFVSTAEEQRQSGNGVQEQLAFENPGDAGYENPDIVFRGKVPAGRPDMVEPFIGIFNFERPSNL</sequence>